<accession>A0ABU2H8T3</accession>
<dbReference type="Gene3D" id="1.10.287.540">
    <property type="entry name" value="Helix hairpin bin"/>
    <property type="match status" value="1"/>
</dbReference>
<dbReference type="InterPro" id="IPR029063">
    <property type="entry name" value="SAM-dependent_MTases_sf"/>
</dbReference>
<dbReference type="Proteomes" id="UP001250214">
    <property type="component" value="Unassembled WGS sequence"/>
</dbReference>
<dbReference type="EMBL" id="JAVLVT010000005">
    <property type="protein sequence ID" value="MDS1271250.1"/>
    <property type="molecule type" value="Genomic_DNA"/>
</dbReference>
<dbReference type="GO" id="GO:0008168">
    <property type="term" value="F:methyltransferase activity"/>
    <property type="evidence" value="ECO:0007669"/>
    <property type="project" value="UniProtKB-KW"/>
</dbReference>
<dbReference type="RefSeq" id="WP_310912781.1">
    <property type="nucleotide sequence ID" value="NZ_JAVLVT010000005.1"/>
</dbReference>
<name>A0ABU2H8T3_9ACTN</name>
<keyword evidence="1" id="KW-0808">Transferase</keyword>
<reference evidence="2" key="1">
    <citation type="submission" date="2023-07" db="EMBL/GenBank/DDBJ databases">
        <title>Novel species in the genus Lipingzhangella isolated from Sambhar Salt Lake.</title>
        <authorList>
            <person name="Jiya N."/>
            <person name="Kajale S."/>
            <person name="Sharma A."/>
        </authorList>
    </citation>
    <scope>NUCLEOTIDE SEQUENCE [LARGE SCALE GENOMIC DNA]</scope>
    <source>
        <strain evidence="2">LS1_29</strain>
    </source>
</reference>
<dbReference type="GO" id="GO:0032259">
    <property type="term" value="P:methylation"/>
    <property type="evidence" value="ECO:0007669"/>
    <property type="project" value="UniProtKB-KW"/>
</dbReference>
<sequence>MPYRHVTYRTDNSDLAPGVVLRSAPGHPGFPVRLASELLLRAREYLGSDPLHLWDPCCGSGYLLTVLALAQRRHVASVFASDIDRDALGLATQNLALLADDGLEQRARALQHDADRLGKPSLMERARAAHRLAALRAATGGAVPYALRPQDVFAPETTPAAVDVVCTDVPYGTLTDWSGAVPNPQAPIRGLVRQLAHTVPPHAVLVVVARTRKIVLPPALQPLQRVRLGARAAVLVRAGDAAETLD</sequence>
<keyword evidence="2" id="KW-1185">Reference proteome</keyword>
<protein>
    <submittedName>
        <fullName evidence="1">rRNA methyltransferase</fullName>
    </submittedName>
</protein>
<dbReference type="Pfam" id="PF11599">
    <property type="entry name" value="AviRa"/>
    <property type="match status" value="1"/>
</dbReference>
<proteinExistence type="predicted"/>
<dbReference type="SUPFAM" id="SSF53335">
    <property type="entry name" value="S-adenosyl-L-methionine-dependent methyltransferases"/>
    <property type="match status" value="1"/>
</dbReference>
<gene>
    <name evidence="1" type="ORF">RIF23_13185</name>
</gene>
<dbReference type="InterPro" id="IPR024268">
    <property type="entry name" value="AviRa"/>
</dbReference>
<dbReference type="Gene3D" id="3.40.50.150">
    <property type="entry name" value="Vaccinia Virus protein VP39"/>
    <property type="match status" value="1"/>
</dbReference>
<organism evidence="1 2">
    <name type="scientific">Lipingzhangella rawalii</name>
    <dbReference type="NCBI Taxonomy" id="2055835"/>
    <lineage>
        <taxon>Bacteria</taxon>
        <taxon>Bacillati</taxon>
        <taxon>Actinomycetota</taxon>
        <taxon>Actinomycetes</taxon>
        <taxon>Streptosporangiales</taxon>
        <taxon>Nocardiopsidaceae</taxon>
        <taxon>Lipingzhangella</taxon>
    </lineage>
</organism>
<dbReference type="CDD" id="cd02440">
    <property type="entry name" value="AdoMet_MTases"/>
    <property type="match status" value="1"/>
</dbReference>
<comment type="caution">
    <text evidence="1">The sequence shown here is derived from an EMBL/GenBank/DDBJ whole genome shotgun (WGS) entry which is preliminary data.</text>
</comment>
<evidence type="ECO:0000313" key="2">
    <source>
        <dbReference type="Proteomes" id="UP001250214"/>
    </source>
</evidence>
<evidence type="ECO:0000313" key="1">
    <source>
        <dbReference type="EMBL" id="MDS1271250.1"/>
    </source>
</evidence>
<keyword evidence="1" id="KW-0489">Methyltransferase</keyword>